<accession>A0A2W1GI78</accession>
<keyword evidence="5" id="KW-1185">Reference proteome</keyword>
<evidence type="ECO:0000256" key="1">
    <source>
        <dbReference type="SAM" id="MobiDB-lite"/>
    </source>
</evidence>
<dbReference type="Proteomes" id="UP000245464">
    <property type="component" value="Chromosome 4"/>
</dbReference>
<reference evidence="3" key="3">
    <citation type="journal article" date="2022" name="bioRxiv">
        <title>A global pangenome for the wheat fungal pathogen Pyrenophora tritici-repentis and prediction of effector protein structural homology.</title>
        <authorList>
            <person name="Moolhuijzen P."/>
            <person name="See P.T."/>
            <person name="Shi G."/>
            <person name="Powell H.R."/>
            <person name="Cockram J."/>
            <person name="Jorgensen L.N."/>
            <person name="Benslimane H."/>
            <person name="Strelkov S.E."/>
            <person name="Turner J."/>
            <person name="Liu Z."/>
            <person name="Moffat C.S."/>
        </authorList>
    </citation>
    <scope>NUCLEOTIDE SEQUENCE</scope>
    <source>
        <strain evidence="3">86-124</strain>
    </source>
</reference>
<gene>
    <name evidence="3" type="ORF">Ptr86124_003917</name>
    <name evidence="2" type="ORF">PtrM4_096500</name>
</gene>
<evidence type="ECO:0000313" key="4">
    <source>
        <dbReference type="Proteomes" id="UP000245464"/>
    </source>
</evidence>
<dbReference type="Proteomes" id="UP000249757">
    <property type="component" value="Unassembled WGS sequence"/>
</dbReference>
<organism evidence="2 4">
    <name type="scientific">Pyrenophora tritici-repentis</name>
    <dbReference type="NCBI Taxonomy" id="45151"/>
    <lineage>
        <taxon>Eukaryota</taxon>
        <taxon>Fungi</taxon>
        <taxon>Dikarya</taxon>
        <taxon>Ascomycota</taxon>
        <taxon>Pezizomycotina</taxon>
        <taxon>Dothideomycetes</taxon>
        <taxon>Pleosporomycetidae</taxon>
        <taxon>Pleosporales</taxon>
        <taxon>Pleosporineae</taxon>
        <taxon>Pleosporaceae</taxon>
        <taxon>Pyrenophora</taxon>
    </lineage>
</organism>
<protein>
    <submittedName>
        <fullName evidence="2">Uncharacterized protein</fullName>
    </submittedName>
</protein>
<reference evidence="5" key="4">
    <citation type="journal article" date="2022" name="Microb. Genom.">
        <title>A global pangenome for the wheat fungal pathogen Pyrenophora tritici-repentis and prediction of effector protein structural homology.</title>
        <authorList>
            <person name="Moolhuijzen P.M."/>
            <person name="See P.T."/>
            <person name="Shi G."/>
            <person name="Powell H.R."/>
            <person name="Cockram J."/>
            <person name="Jorgensen L.N."/>
            <person name="Benslimane H."/>
            <person name="Strelkov S.E."/>
            <person name="Turner J."/>
            <person name="Liu Z."/>
            <person name="Moffat C.S."/>
        </authorList>
    </citation>
    <scope>NUCLEOTIDE SEQUENCE [LARGE SCALE GENOMIC DNA]</scope>
</reference>
<feature type="compositionally biased region" description="Low complexity" evidence="1">
    <location>
        <begin position="62"/>
        <end position="74"/>
    </location>
</feature>
<reference evidence="2" key="1">
    <citation type="journal article" date="2018" name="BMC Genomics">
        <title>Comparative genomics of the wheat fungal pathogen Pyrenophora tritici-repentis reveals chromosomal variations and genome plasticity.</title>
        <authorList>
            <person name="Moolhuijzen P."/>
            <person name="See P.T."/>
            <person name="Hane J.K."/>
            <person name="Shi G."/>
            <person name="Liu Z."/>
            <person name="Oliver R.P."/>
            <person name="Moffat C.S."/>
        </authorList>
    </citation>
    <scope>NUCLEOTIDE SEQUENCE [LARGE SCALE GENOMIC DNA]</scope>
    <source>
        <strain evidence="2">M4</strain>
    </source>
</reference>
<feature type="compositionally biased region" description="Polar residues" evidence="1">
    <location>
        <begin position="1"/>
        <end position="11"/>
    </location>
</feature>
<evidence type="ECO:0000313" key="5">
    <source>
        <dbReference type="Proteomes" id="UP000249757"/>
    </source>
</evidence>
<evidence type="ECO:0000313" key="2">
    <source>
        <dbReference type="EMBL" id="KAF7572150.1"/>
    </source>
</evidence>
<dbReference type="EMBL" id="NQIK02000004">
    <property type="protein sequence ID" value="KAF7572150.1"/>
    <property type="molecule type" value="Genomic_DNA"/>
</dbReference>
<reference evidence="3" key="2">
    <citation type="submission" date="2021-05" db="EMBL/GenBank/DDBJ databases">
        <authorList>
            <person name="Moolhuijzen P.M."/>
            <person name="Moffat C.S."/>
        </authorList>
    </citation>
    <scope>NUCLEOTIDE SEQUENCE</scope>
    <source>
        <strain evidence="3">86-124</strain>
    </source>
</reference>
<comment type="caution">
    <text evidence="2">The sequence shown here is derived from an EMBL/GenBank/DDBJ whole genome shotgun (WGS) entry which is preliminary data.</text>
</comment>
<dbReference type="AlphaFoldDB" id="A0A2W1GI78"/>
<evidence type="ECO:0000313" key="3">
    <source>
        <dbReference type="EMBL" id="KAI1516980.1"/>
    </source>
</evidence>
<feature type="region of interest" description="Disordered" evidence="1">
    <location>
        <begin position="1"/>
        <end position="116"/>
    </location>
</feature>
<dbReference type="EMBL" id="NRDI02000004">
    <property type="protein sequence ID" value="KAI1516980.1"/>
    <property type="molecule type" value="Genomic_DNA"/>
</dbReference>
<proteinExistence type="predicted"/>
<sequence>MSSGFSEQVPASASGDSKDGRSGSSTGDCDTLFSWRPSVTAKKQEEQNRSRYFNMDDDITQASASAFAISPISHSRPRRPKGSYRQSSSTQKIPRDIKPPHTTPHTPSPRTQSFTDTSLCEDGWLEIKGTISAPSSVIEANMSIALRFEMLEVELEKASSEKEREQMVTEAVEVRAKRALERHMSWERSDEMWDLDKGDQ</sequence>
<name>A0A2W1GI78_9PLEO</name>